<accession>A0ABW2KHI1</accession>
<dbReference type="Proteomes" id="UP001596540">
    <property type="component" value="Unassembled WGS sequence"/>
</dbReference>
<keyword evidence="8" id="KW-1185">Reference proteome</keyword>
<sequence length="404" mass="41005">MLRSYRRLSDVPHLPLLLFWSLFARLHIGGQAIAITFLVAGWTGSYALAGLVSGGLTVGTALAGPVRGRMADTRATDRLMLVCGLVFAGGLATIALLPGRLWWLAVPLAVATGLFQPPASQIGRALWPRITSGPVRDTMYATEATLQELLFIVGPLLAAATVGLAGAPFAVALMAGISLAGSIGFAMALRRAGLHRVPERGDTGPEVGRRRSLMAQRPLLLIALVSLLLVGGLGAVDLVIVAWARELGTPGLAGGVAAVWAAGSAIGGLVAGGLIGTPRLTRRAFAAAAGLAVLVPLLPPALSLPSPWLVAPAFFTAGLAIAPTVAAAMTRLGELAPEHRRAEAFGWLTTATTTGVSLSAPLAGWLIDTGGPASGVAGATVMALAAALLTFGVPRAAPRGVDVA</sequence>
<comment type="subcellular location">
    <subcellularLocation>
        <location evidence="1">Cell membrane</location>
        <topology evidence="1">Multi-pass membrane protein</topology>
    </subcellularLocation>
</comment>
<evidence type="ECO:0000259" key="6">
    <source>
        <dbReference type="PROSITE" id="PS50850"/>
    </source>
</evidence>
<feature type="transmembrane region" description="Helical" evidence="5">
    <location>
        <begin position="256"/>
        <end position="277"/>
    </location>
</feature>
<dbReference type="Gene3D" id="1.20.1250.20">
    <property type="entry name" value="MFS general substrate transporter like domains"/>
    <property type="match status" value="1"/>
</dbReference>
<evidence type="ECO:0000256" key="2">
    <source>
        <dbReference type="ARBA" id="ARBA00022692"/>
    </source>
</evidence>
<feature type="transmembrane region" description="Helical" evidence="5">
    <location>
        <begin position="219"/>
        <end position="244"/>
    </location>
</feature>
<keyword evidence="2 5" id="KW-0812">Transmembrane</keyword>
<dbReference type="InterPro" id="IPR036259">
    <property type="entry name" value="MFS_trans_sf"/>
</dbReference>
<evidence type="ECO:0000256" key="5">
    <source>
        <dbReference type="SAM" id="Phobius"/>
    </source>
</evidence>
<feature type="transmembrane region" description="Helical" evidence="5">
    <location>
        <begin position="78"/>
        <end position="95"/>
    </location>
</feature>
<comment type="caution">
    <text evidence="7">The sequence shown here is derived from an EMBL/GenBank/DDBJ whole genome shotgun (WGS) entry which is preliminary data.</text>
</comment>
<dbReference type="Pfam" id="PF07690">
    <property type="entry name" value="MFS_1"/>
    <property type="match status" value="1"/>
</dbReference>
<dbReference type="RefSeq" id="WP_379871426.1">
    <property type="nucleotide sequence ID" value="NZ_JBHTBH010000006.1"/>
</dbReference>
<dbReference type="SUPFAM" id="SSF103473">
    <property type="entry name" value="MFS general substrate transporter"/>
    <property type="match status" value="1"/>
</dbReference>
<organism evidence="7 8">
    <name type="scientific">Marinactinospora rubrisoli</name>
    <dbReference type="NCBI Taxonomy" id="2715399"/>
    <lineage>
        <taxon>Bacteria</taxon>
        <taxon>Bacillati</taxon>
        <taxon>Actinomycetota</taxon>
        <taxon>Actinomycetes</taxon>
        <taxon>Streptosporangiales</taxon>
        <taxon>Nocardiopsidaceae</taxon>
        <taxon>Marinactinospora</taxon>
    </lineage>
</organism>
<feature type="transmembrane region" description="Helical" evidence="5">
    <location>
        <begin position="16"/>
        <end position="40"/>
    </location>
</feature>
<evidence type="ECO:0000313" key="7">
    <source>
        <dbReference type="EMBL" id="MFC7328765.1"/>
    </source>
</evidence>
<protein>
    <submittedName>
        <fullName evidence="7">MFS transporter</fullName>
    </submittedName>
</protein>
<feature type="transmembrane region" description="Helical" evidence="5">
    <location>
        <begin position="46"/>
        <end position="66"/>
    </location>
</feature>
<keyword evidence="3 5" id="KW-1133">Transmembrane helix</keyword>
<dbReference type="InterPro" id="IPR020846">
    <property type="entry name" value="MFS_dom"/>
</dbReference>
<proteinExistence type="predicted"/>
<dbReference type="PANTHER" id="PTHR23542">
    <property type="match status" value="1"/>
</dbReference>
<evidence type="ECO:0000256" key="3">
    <source>
        <dbReference type="ARBA" id="ARBA00022989"/>
    </source>
</evidence>
<dbReference type="InterPro" id="IPR011701">
    <property type="entry name" value="MFS"/>
</dbReference>
<evidence type="ECO:0000313" key="8">
    <source>
        <dbReference type="Proteomes" id="UP001596540"/>
    </source>
</evidence>
<feature type="transmembrane region" description="Helical" evidence="5">
    <location>
        <begin position="169"/>
        <end position="189"/>
    </location>
</feature>
<keyword evidence="4 5" id="KW-0472">Membrane</keyword>
<evidence type="ECO:0000256" key="4">
    <source>
        <dbReference type="ARBA" id="ARBA00023136"/>
    </source>
</evidence>
<feature type="transmembrane region" description="Helical" evidence="5">
    <location>
        <begin position="308"/>
        <end position="332"/>
    </location>
</feature>
<evidence type="ECO:0000256" key="1">
    <source>
        <dbReference type="ARBA" id="ARBA00004651"/>
    </source>
</evidence>
<feature type="transmembrane region" description="Helical" evidence="5">
    <location>
        <begin position="284"/>
        <end position="302"/>
    </location>
</feature>
<reference evidence="8" key="1">
    <citation type="journal article" date="2019" name="Int. J. Syst. Evol. Microbiol.">
        <title>The Global Catalogue of Microorganisms (GCM) 10K type strain sequencing project: providing services to taxonomists for standard genome sequencing and annotation.</title>
        <authorList>
            <consortium name="The Broad Institute Genomics Platform"/>
            <consortium name="The Broad Institute Genome Sequencing Center for Infectious Disease"/>
            <person name="Wu L."/>
            <person name="Ma J."/>
        </authorList>
    </citation>
    <scope>NUCLEOTIDE SEQUENCE [LARGE SCALE GENOMIC DNA]</scope>
    <source>
        <strain evidence="8">CGMCC 4.7382</strain>
    </source>
</reference>
<dbReference type="PANTHER" id="PTHR23542:SF1">
    <property type="entry name" value="MAJOR FACILITATOR SUPERFAMILY (MFS) PROFILE DOMAIN-CONTAINING PROTEIN"/>
    <property type="match status" value="1"/>
</dbReference>
<name>A0ABW2KHI1_9ACTN</name>
<dbReference type="PROSITE" id="PS50850">
    <property type="entry name" value="MFS"/>
    <property type="match status" value="1"/>
</dbReference>
<feature type="transmembrane region" description="Helical" evidence="5">
    <location>
        <begin position="373"/>
        <end position="393"/>
    </location>
</feature>
<gene>
    <name evidence="7" type="ORF">ACFQRF_13525</name>
</gene>
<feature type="domain" description="Major facilitator superfamily (MFS) profile" evidence="6">
    <location>
        <begin position="218"/>
        <end position="404"/>
    </location>
</feature>
<feature type="transmembrane region" description="Helical" evidence="5">
    <location>
        <begin position="344"/>
        <end position="367"/>
    </location>
</feature>
<dbReference type="EMBL" id="JBHTBH010000006">
    <property type="protein sequence ID" value="MFC7328765.1"/>
    <property type="molecule type" value="Genomic_DNA"/>
</dbReference>